<gene>
    <name evidence="10" type="ORF">JM658_05475</name>
</gene>
<reference evidence="10 11" key="1">
    <citation type="submission" date="2021-01" db="EMBL/GenBank/DDBJ databases">
        <title>Genome sequencing of Joostella atrarenae M1-2 (= KCTC 23194).</title>
        <authorList>
            <person name="Zakaria M.R."/>
            <person name="Lam M.Q."/>
            <person name="Chong C.S."/>
        </authorList>
    </citation>
    <scope>NUCLEOTIDE SEQUENCE [LARGE SCALE GENOMIC DNA]</scope>
    <source>
        <strain evidence="10 11">M1-2</strain>
    </source>
</reference>
<dbReference type="InterPro" id="IPR049278">
    <property type="entry name" value="MS_channel_C"/>
</dbReference>
<comment type="similarity">
    <text evidence="2">Belongs to the MscS (TC 1.A.23) family.</text>
</comment>
<dbReference type="InterPro" id="IPR011014">
    <property type="entry name" value="MscS_channel_TM-2"/>
</dbReference>
<dbReference type="PANTHER" id="PTHR30221">
    <property type="entry name" value="SMALL-CONDUCTANCE MECHANOSENSITIVE CHANNEL"/>
    <property type="match status" value="1"/>
</dbReference>
<evidence type="ECO:0000259" key="9">
    <source>
        <dbReference type="Pfam" id="PF21082"/>
    </source>
</evidence>
<dbReference type="Gene3D" id="3.30.70.100">
    <property type="match status" value="1"/>
</dbReference>
<evidence type="ECO:0000313" key="10">
    <source>
        <dbReference type="EMBL" id="MCF8714275.1"/>
    </source>
</evidence>
<dbReference type="Proteomes" id="UP000829517">
    <property type="component" value="Unassembled WGS sequence"/>
</dbReference>
<evidence type="ECO:0000256" key="1">
    <source>
        <dbReference type="ARBA" id="ARBA00004651"/>
    </source>
</evidence>
<keyword evidence="3" id="KW-1003">Cell membrane</keyword>
<keyword evidence="4 7" id="KW-0812">Transmembrane</keyword>
<evidence type="ECO:0000256" key="5">
    <source>
        <dbReference type="ARBA" id="ARBA00022989"/>
    </source>
</evidence>
<evidence type="ECO:0000256" key="2">
    <source>
        <dbReference type="ARBA" id="ARBA00008017"/>
    </source>
</evidence>
<comment type="caution">
    <text evidence="10">The sequence shown here is derived from an EMBL/GenBank/DDBJ whole genome shotgun (WGS) entry which is preliminary data.</text>
</comment>
<dbReference type="RefSeq" id="WP_236958235.1">
    <property type="nucleotide sequence ID" value="NZ_JAETXX010000002.1"/>
</dbReference>
<evidence type="ECO:0000259" key="8">
    <source>
        <dbReference type="Pfam" id="PF00924"/>
    </source>
</evidence>
<feature type="domain" description="Mechanosensitive ion channel MscS" evidence="8">
    <location>
        <begin position="115"/>
        <end position="180"/>
    </location>
</feature>
<protein>
    <submittedName>
        <fullName evidence="10">Mechanosensitive ion channel family protein</fullName>
    </submittedName>
</protein>
<keyword evidence="11" id="KW-1185">Reference proteome</keyword>
<dbReference type="PANTHER" id="PTHR30221:SF1">
    <property type="entry name" value="SMALL-CONDUCTANCE MECHANOSENSITIVE CHANNEL"/>
    <property type="match status" value="1"/>
</dbReference>
<feature type="transmembrane region" description="Helical" evidence="7">
    <location>
        <begin position="67"/>
        <end position="87"/>
    </location>
</feature>
<evidence type="ECO:0000256" key="3">
    <source>
        <dbReference type="ARBA" id="ARBA00022475"/>
    </source>
</evidence>
<keyword evidence="5 7" id="KW-1133">Transmembrane helix</keyword>
<dbReference type="Pfam" id="PF21082">
    <property type="entry name" value="MS_channel_3rd"/>
    <property type="match status" value="1"/>
</dbReference>
<feature type="transmembrane region" description="Helical" evidence="7">
    <location>
        <begin position="22"/>
        <end position="47"/>
    </location>
</feature>
<name>A0ABS9J1H2_9FLAO</name>
<dbReference type="InterPro" id="IPR010920">
    <property type="entry name" value="LSM_dom_sf"/>
</dbReference>
<feature type="domain" description="Mechanosensitive ion channel MscS C-terminal" evidence="9">
    <location>
        <begin position="189"/>
        <end position="273"/>
    </location>
</feature>
<comment type="subcellular location">
    <subcellularLocation>
        <location evidence="1">Cell membrane</location>
        <topology evidence="1">Multi-pass membrane protein</topology>
    </subcellularLocation>
</comment>
<dbReference type="SUPFAM" id="SSF50182">
    <property type="entry name" value="Sm-like ribonucleoproteins"/>
    <property type="match status" value="1"/>
</dbReference>
<evidence type="ECO:0000256" key="7">
    <source>
        <dbReference type="SAM" id="Phobius"/>
    </source>
</evidence>
<proteinExistence type="inferred from homology"/>
<dbReference type="InterPro" id="IPR006685">
    <property type="entry name" value="MscS_channel_2nd"/>
</dbReference>
<keyword evidence="6 7" id="KW-0472">Membrane</keyword>
<dbReference type="SUPFAM" id="SSF82861">
    <property type="entry name" value="Mechanosensitive channel protein MscS (YggB), transmembrane region"/>
    <property type="match status" value="1"/>
</dbReference>
<sequence length="297" mass="32659">MEERLESAWDKMLEQLGSWLDAIVVGLPNVILAIVVFAGSFFISRYVNTLMLRLLAKSSMQGTVKKVTARLVSITVILAGLFLALGILNLNKVLTSLLAGAGVAGLAIGLALQGTLANTFSGIVLSFVKYVKMGDWIESNDYTGEVIDIDLRTVTIRQADNNMVCIPNKMVIENPVKNYSVTSQSRVMLTCGVAYNSDLEFVEDLVKQTIADKFDAVKNKDNVIFFYTEFGDSSINFETRFWIDSTSGLQISKAKGTAIIAIKKAFDANDINIPFPIRTIDFSNNLSLNNEGEEKNE</sequence>
<dbReference type="InterPro" id="IPR045275">
    <property type="entry name" value="MscS_archaea/bacteria_type"/>
</dbReference>
<dbReference type="EMBL" id="JAETXX010000002">
    <property type="protein sequence ID" value="MCF8714275.1"/>
    <property type="molecule type" value="Genomic_DNA"/>
</dbReference>
<evidence type="ECO:0000256" key="6">
    <source>
        <dbReference type="ARBA" id="ARBA00023136"/>
    </source>
</evidence>
<evidence type="ECO:0000256" key="4">
    <source>
        <dbReference type="ARBA" id="ARBA00022692"/>
    </source>
</evidence>
<dbReference type="InterPro" id="IPR011066">
    <property type="entry name" value="MscS_channel_C_sf"/>
</dbReference>
<accession>A0ABS9J1H2</accession>
<evidence type="ECO:0000313" key="11">
    <source>
        <dbReference type="Proteomes" id="UP000829517"/>
    </source>
</evidence>
<organism evidence="10 11">
    <name type="scientific">Joostella atrarenae</name>
    <dbReference type="NCBI Taxonomy" id="679257"/>
    <lineage>
        <taxon>Bacteria</taxon>
        <taxon>Pseudomonadati</taxon>
        <taxon>Bacteroidota</taxon>
        <taxon>Flavobacteriia</taxon>
        <taxon>Flavobacteriales</taxon>
        <taxon>Flavobacteriaceae</taxon>
        <taxon>Joostella</taxon>
    </lineage>
</organism>
<dbReference type="SUPFAM" id="SSF82689">
    <property type="entry name" value="Mechanosensitive channel protein MscS (YggB), C-terminal domain"/>
    <property type="match status" value="1"/>
</dbReference>
<dbReference type="InterPro" id="IPR023408">
    <property type="entry name" value="MscS_beta-dom_sf"/>
</dbReference>
<dbReference type="Gene3D" id="1.10.287.1260">
    <property type="match status" value="1"/>
</dbReference>
<dbReference type="Gene3D" id="2.30.30.60">
    <property type="match status" value="1"/>
</dbReference>
<dbReference type="Pfam" id="PF00924">
    <property type="entry name" value="MS_channel_2nd"/>
    <property type="match status" value="1"/>
</dbReference>